<gene>
    <name evidence="4" type="ORF">GCM10010468_68230</name>
</gene>
<evidence type="ECO:0000256" key="1">
    <source>
        <dbReference type="ARBA" id="ARBA00022630"/>
    </source>
</evidence>
<accession>A0ABP6QN20</accession>
<evidence type="ECO:0000256" key="2">
    <source>
        <dbReference type="ARBA" id="ARBA00022827"/>
    </source>
</evidence>
<keyword evidence="1" id="KW-0285">Flavoprotein</keyword>
<comment type="caution">
    <text evidence="4">The sequence shown here is derived from an EMBL/GenBank/DDBJ whole genome shotgun (WGS) entry which is preliminary data.</text>
</comment>
<dbReference type="Pfam" id="PF01565">
    <property type="entry name" value="FAD_binding_4"/>
    <property type="match status" value="1"/>
</dbReference>
<dbReference type="RefSeq" id="WP_344836715.1">
    <property type="nucleotide sequence ID" value="NZ_BAAAUV010000027.1"/>
</dbReference>
<dbReference type="InterPro" id="IPR016164">
    <property type="entry name" value="FAD-linked_Oxase-like_C"/>
</dbReference>
<protein>
    <submittedName>
        <fullName evidence="4">FAD-binding oxidoreductase</fullName>
    </submittedName>
</protein>
<dbReference type="PANTHER" id="PTHR11748">
    <property type="entry name" value="D-LACTATE DEHYDROGENASE"/>
    <property type="match status" value="1"/>
</dbReference>
<dbReference type="EMBL" id="BAAAUV010000027">
    <property type="protein sequence ID" value="GAA3234829.1"/>
    <property type="molecule type" value="Genomic_DNA"/>
</dbReference>
<dbReference type="SUPFAM" id="SSF55103">
    <property type="entry name" value="FAD-linked oxidases, C-terminal domain"/>
    <property type="match status" value="1"/>
</dbReference>
<dbReference type="Proteomes" id="UP001501237">
    <property type="component" value="Unassembled WGS sequence"/>
</dbReference>
<dbReference type="Gene3D" id="3.30.465.10">
    <property type="match status" value="1"/>
</dbReference>
<dbReference type="PROSITE" id="PS51387">
    <property type="entry name" value="FAD_PCMH"/>
    <property type="match status" value="1"/>
</dbReference>
<keyword evidence="5" id="KW-1185">Reference proteome</keyword>
<evidence type="ECO:0000259" key="3">
    <source>
        <dbReference type="PROSITE" id="PS51387"/>
    </source>
</evidence>
<reference evidence="5" key="1">
    <citation type="journal article" date="2019" name="Int. J. Syst. Evol. Microbiol.">
        <title>The Global Catalogue of Microorganisms (GCM) 10K type strain sequencing project: providing services to taxonomists for standard genome sequencing and annotation.</title>
        <authorList>
            <consortium name="The Broad Institute Genomics Platform"/>
            <consortium name="The Broad Institute Genome Sequencing Center for Infectious Disease"/>
            <person name="Wu L."/>
            <person name="Ma J."/>
        </authorList>
    </citation>
    <scope>NUCLEOTIDE SEQUENCE [LARGE SCALE GENOMIC DNA]</scope>
    <source>
        <strain evidence="5">JCM 9377</strain>
    </source>
</reference>
<evidence type="ECO:0000313" key="4">
    <source>
        <dbReference type="EMBL" id="GAA3234829.1"/>
    </source>
</evidence>
<feature type="domain" description="FAD-binding PCMH-type" evidence="3">
    <location>
        <begin position="13"/>
        <end position="197"/>
    </location>
</feature>
<dbReference type="InterPro" id="IPR016169">
    <property type="entry name" value="FAD-bd_PCMH_sub2"/>
</dbReference>
<dbReference type="PANTHER" id="PTHR11748:SF103">
    <property type="entry name" value="GLYCOLATE OXIDASE SUBUNIT GLCE"/>
    <property type="match status" value="1"/>
</dbReference>
<name>A0ABP6QN20_9ACTN</name>
<sequence length="378" mass="40002">MLDSRPVTDDDAILGVRPRYVAEPSTVAEAAAVMRAAGEQGLSVVPRGNGTRIHWGAAPRACDLVIDTRRLGRIVEHAAGDLVVTVEAGVPVADLQALLARENQQLALDVPIGAADGPGSTVGGVISAGVAGPRRLLYGTVRDLLIGITVVRADGAITKSGGKVVKNVAGYDLGKLYTGAFGTLGLVVSASFRLHPVPEQRRYVTTLTKEPLRDVLRILHSDLVPSAVELKGPDTLVTLLEGSAADARAAEAVRLLGRGTEVSDTPPDWWLRHPKGEVLLEVRAKPTDLPAILELAGARVRGSAGSGVWLIGAFAVSAPDLVARLRERWPTIVRYAPEAVRDTVDLWGPSPALPLMRRVKDQFDPAHRLSPGRFVGGI</sequence>
<dbReference type="InterPro" id="IPR036318">
    <property type="entry name" value="FAD-bd_PCMH-like_sf"/>
</dbReference>
<dbReference type="InterPro" id="IPR016166">
    <property type="entry name" value="FAD-bd_PCMH"/>
</dbReference>
<keyword evidence="2" id="KW-0274">FAD</keyword>
<dbReference type="SUPFAM" id="SSF56176">
    <property type="entry name" value="FAD-binding/transporter-associated domain-like"/>
    <property type="match status" value="1"/>
</dbReference>
<dbReference type="InterPro" id="IPR006094">
    <property type="entry name" value="Oxid_FAD_bind_N"/>
</dbReference>
<proteinExistence type="predicted"/>
<organism evidence="4 5">
    <name type="scientific">Actinocorallia longicatena</name>
    <dbReference type="NCBI Taxonomy" id="111803"/>
    <lineage>
        <taxon>Bacteria</taxon>
        <taxon>Bacillati</taxon>
        <taxon>Actinomycetota</taxon>
        <taxon>Actinomycetes</taxon>
        <taxon>Streptosporangiales</taxon>
        <taxon>Thermomonosporaceae</taxon>
        <taxon>Actinocorallia</taxon>
    </lineage>
</organism>
<evidence type="ECO:0000313" key="5">
    <source>
        <dbReference type="Proteomes" id="UP001501237"/>
    </source>
</evidence>